<dbReference type="EMBL" id="CP002546">
    <property type="protein sequence ID" value="ADY61233.1"/>
    <property type="molecule type" value="Genomic_DNA"/>
</dbReference>
<name>F0SQ56_RUBBR</name>
<feature type="region of interest" description="Disordered" evidence="1">
    <location>
        <begin position="1"/>
        <end position="36"/>
    </location>
</feature>
<dbReference type="Proteomes" id="UP000006860">
    <property type="component" value="Chromosome"/>
</dbReference>
<dbReference type="STRING" id="756272.Plabr_3636"/>
<gene>
    <name evidence="3" type="ordered locus">Plabr_3636</name>
</gene>
<feature type="domain" description="BioF2-like acetyltransferase" evidence="2">
    <location>
        <begin position="228"/>
        <end position="364"/>
    </location>
</feature>
<protein>
    <recommendedName>
        <fullName evidence="2">BioF2-like acetyltransferase domain-containing protein</fullName>
    </recommendedName>
</protein>
<dbReference type="Pfam" id="PF13480">
    <property type="entry name" value="Acetyltransf_6"/>
    <property type="match status" value="1"/>
</dbReference>
<dbReference type="HOGENOM" id="CLU_051159_1_0_0"/>
<dbReference type="OrthoDB" id="213519at2"/>
<dbReference type="InterPro" id="IPR016181">
    <property type="entry name" value="Acyl_CoA_acyltransferase"/>
</dbReference>
<proteinExistence type="predicted"/>
<sequence length="423" mass="48920">MLIDRDTSTPTAAPSKAERPVAPAKATSQPTAAKETACFRTNDSPEFWLERVSDRERLNEHLAAWEELSQNCIDPNSFYEPSLLLPALEYLHNDEPWEIALVFRNNKRVTDPPVLCGLFPLQRDRIRGIRLSRLRPLTNWYCYSTTPLLHALYATEAWDLLLAWARSEKIAVLDYPRFRGDGPAAQTLTDVLNYRHLQSCLLDRHNRALLIRSDDFETYQSRNIRGHNRRDMKRLRRRLEEQGQLEFRKLDDASQLTYWATSFFELENRGWKGDQGTAVSQNEQHAEFFRIALQNSWDAGQLQMLGLFLNGEPIALKCNLLSSAGSYAWKIAYDETLSKFSPGVQLEQENLRVFHEETDLQWMDSCAIAAHSMINRLWCDRRTIDHLLIPTGRLTGELFASSYPLLRLAKKRVRMLLGKPARK</sequence>
<dbReference type="RefSeq" id="WP_013629952.1">
    <property type="nucleotide sequence ID" value="NC_015174.1"/>
</dbReference>
<evidence type="ECO:0000313" key="3">
    <source>
        <dbReference type="EMBL" id="ADY61233.1"/>
    </source>
</evidence>
<evidence type="ECO:0000259" key="2">
    <source>
        <dbReference type="Pfam" id="PF13480"/>
    </source>
</evidence>
<reference evidence="4" key="1">
    <citation type="submission" date="2011-02" db="EMBL/GenBank/DDBJ databases">
        <title>The complete genome of Planctomyces brasiliensis DSM 5305.</title>
        <authorList>
            <person name="Lucas S."/>
            <person name="Copeland A."/>
            <person name="Lapidus A."/>
            <person name="Bruce D."/>
            <person name="Goodwin L."/>
            <person name="Pitluck S."/>
            <person name="Kyrpides N."/>
            <person name="Mavromatis K."/>
            <person name="Pagani I."/>
            <person name="Ivanova N."/>
            <person name="Ovchinnikova G."/>
            <person name="Lu M."/>
            <person name="Detter J.C."/>
            <person name="Han C."/>
            <person name="Land M."/>
            <person name="Hauser L."/>
            <person name="Markowitz V."/>
            <person name="Cheng J.-F."/>
            <person name="Hugenholtz P."/>
            <person name="Woyke T."/>
            <person name="Wu D."/>
            <person name="Tindall B."/>
            <person name="Pomrenke H.G."/>
            <person name="Brambilla E."/>
            <person name="Klenk H.-P."/>
            <person name="Eisen J.A."/>
        </authorList>
    </citation>
    <scope>NUCLEOTIDE SEQUENCE [LARGE SCALE GENOMIC DNA]</scope>
    <source>
        <strain evidence="4">ATCC 49424 / DSM 5305 / JCM 21570 / IAM 15109 / NBRC 103401 / IFAM 1448</strain>
    </source>
</reference>
<dbReference type="AlphaFoldDB" id="F0SQ56"/>
<keyword evidence="4" id="KW-1185">Reference proteome</keyword>
<accession>F0SQ56</accession>
<evidence type="ECO:0000256" key="1">
    <source>
        <dbReference type="SAM" id="MobiDB-lite"/>
    </source>
</evidence>
<dbReference type="SUPFAM" id="SSF55729">
    <property type="entry name" value="Acyl-CoA N-acyltransferases (Nat)"/>
    <property type="match status" value="1"/>
</dbReference>
<dbReference type="KEGG" id="pbs:Plabr_3636"/>
<organism evidence="3 4">
    <name type="scientific">Rubinisphaera brasiliensis (strain ATCC 49424 / DSM 5305 / JCM 21570 / IAM 15109 / NBRC 103401 / IFAM 1448)</name>
    <name type="common">Planctomyces brasiliensis</name>
    <dbReference type="NCBI Taxonomy" id="756272"/>
    <lineage>
        <taxon>Bacteria</taxon>
        <taxon>Pseudomonadati</taxon>
        <taxon>Planctomycetota</taxon>
        <taxon>Planctomycetia</taxon>
        <taxon>Planctomycetales</taxon>
        <taxon>Planctomycetaceae</taxon>
        <taxon>Rubinisphaera</taxon>
    </lineage>
</organism>
<dbReference type="InterPro" id="IPR038740">
    <property type="entry name" value="BioF2-like_GNAT_dom"/>
</dbReference>
<dbReference type="eggNOG" id="COG5653">
    <property type="taxonomic scope" value="Bacteria"/>
</dbReference>
<evidence type="ECO:0000313" key="4">
    <source>
        <dbReference type="Proteomes" id="UP000006860"/>
    </source>
</evidence>